<feature type="transmembrane region" description="Helical" evidence="2">
    <location>
        <begin position="40"/>
        <end position="64"/>
    </location>
</feature>
<organism evidence="3">
    <name type="scientific">Bacillus mycoides</name>
    <dbReference type="NCBI Taxonomy" id="1405"/>
    <lineage>
        <taxon>Bacteria</taxon>
        <taxon>Bacillati</taxon>
        <taxon>Bacillota</taxon>
        <taxon>Bacilli</taxon>
        <taxon>Bacillales</taxon>
        <taxon>Bacillaceae</taxon>
        <taxon>Bacillus</taxon>
        <taxon>Bacillus cereus group</taxon>
    </lineage>
</organism>
<feature type="transmembrane region" description="Helical" evidence="2">
    <location>
        <begin position="6"/>
        <end position="28"/>
    </location>
</feature>
<evidence type="ECO:0000313" key="3">
    <source>
        <dbReference type="EMBL" id="EEL67773.1"/>
    </source>
</evidence>
<dbReference type="AlphaFoldDB" id="C2Y2T0"/>
<dbReference type="Proteomes" id="UP000001753">
    <property type="component" value="Chromosome"/>
</dbReference>
<accession>C2Y2T0</accession>
<comment type="caution">
    <text evidence="3">The sequence shown here is derived from an EMBL/GenBank/DDBJ whole genome shotgun (WGS) entry which is preliminary data.</text>
</comment>
<sequence>MAKNPFQLYIICISSLQDPIIFVLVTHIKTRKRGNNMAKFNAKLLTTLGISTALLVGAGSTYAAQKEKNDSVTTKASTENVSVEKTIKAPTSEEIESVLQGEPTPPSIKVEGLFSTNGKPDYTADFYLNDAKLFSLLKISATDLKQELAKGKTVVEIAADKNVSKQQVIDVISNTQIDVQIEGEQNGETPKSNHSKEEMLKDIEPNVLQVIEHKTETPWK</sequence>
<dbReference type="EMBL" id="ACMP01000154">
    <property type="protein sequence ID" value="EEL67773.1"/>
    <property type="molecule type" value="Genomic_DNA"/>
</dbReference>
<keyword evidence="2" id="KW-0472">Membrane</keyword>
<keyword evidence="2" id="KW-0812">Transmembrane</keyword>
<reference evidence="3" key="1">
    <citation type="journal article" date="2012" name="Genome Res.">
        <title>Genomic characterization of the Bacillus cereus sensu lato species: Backdrop to the evolution of Bacillus anthracis.</title>
        <authorList>
            <person name="Zwick M.E."/>
            <person name="Joseph S.J."/>
            <person name="Didelot X."/>
            <person name="Chen P.E."/>
            <person name="Bishop-Lilly K.A."/>
            <person name="Stewart A.C."/>
            <person name="Willner K."/>
            <person name="Nolan N."/>
            <person name="Lentz S."/>
            <person name="Thomason M.K."/>
            <person name="Sozhamannan S."/>
            <person name="Mateczun A.J."/>
            <person name="Du L."/>
            <person name="Read T.D."/>
        </authorList>
    </citation>
    <scope>NUCLEOTIDE SEQUENCE [LARGE SCALE GENOMIC DNA]</scope>
    <source>
        <strain evidence="3">AH603</strain>
    </source>
</reference>
<name>C2Y2T0_BACMY</name>
<dbReference type="HOGENOM" id="CLU_109245_0_0_9"/>
<evidence type="ECO:0000256" key="1">
    <source>
        <dbReference type="SAM" id="MobiDB-lite"/>
    </source>
</evidence>
<gene>
    <name evidence="3" type="ORF">bcere0026_52770</name>
</gene>
<proteinExistence type="predicted"/>
<protein>
    <submittedName>
        <fullName evidence="3">Uncharacterized protein</fullName>
    </submittedName>
</protein>
<feature type="compositionally biased region" description="Basic and acidic residues" evidence="1">
    <location>
        <begin position="194"/>
        <end position="203"/>
    </location>
</feature>
<evidence type="ECO:0000256" key="2">
    <source>
        <dbReference type="SAM" id="Phobius"/>
    </source>
</evidence>
<feature type="region of interest" description="Disordered" evidence="1">
    <location>
        <begin position="181"/>
        <end position="203"/>
    </location>
</feature>
<keyword evidence="2" id="KW-1133">Transmembrane helix</keyword>